<feature type="binding site" evidence="3">
    <location>
        <position position="167"/>
    </location>
    <ligand>
        <name>Zn(2+)</name>
        <dbReference type="ChEBI" id="CHEBI:29105"/>
    </ligand>
</feature>
<keyword evidence="3" id="KW-0479">Metal-binding</keyword>
<evidence type="ECO:0000259" key="4">
    <source>
        <dbReference type="PROSITE" id="PS50305"/>
    </source>
</evidence>
<dbReference type="InterPro" id="IPR050134">
    <property type="entry name" value="NAD-dep_sirtuin_deacylases"/>
</dbReference>
<evidence type="ECO:0000313" key="5">
    <source>
        <dbReference type="EMBL" id="JAI61348.1"/>
    </source>
</evidence>
<proteinExistence type="predicted"/>
<protein>
    <recommendedName>
        <fullName evidence="4">Deacetylase sirtuin-type domain-containing protein</fullName>
    </recommendedName>
</protein>
<feature type="domain" description="Deacetylase sirtuin-type" evidence="4">
    <location>
        <begin position="32"/>
        <end position="308"/>
    </location>
</feature>
<dbReference type="Gene3D" id="3.30.1600.10">
    <property type="entry name" value="SIR2/SIRT2 'Small Domain"/>
    <property type="match status" value="1"/>
</dbReference>
<dbReference type="Pfam" id="PF02146">
    <property type="entry name" value="SIR2"/>
    <property type="match status" value="1"/>
</dbReference>
<evidence type="ECO:0000256" key="3">
    <source>
        <dbReference type="PROSITE-ProRule" id="PRU00236"/>
    </source>
</evidence>
<name>A0A0P4W6X6_SCYOL</name>
<organism evidence="5">
    <name type="scientific">Scylla olivacea</name>
    <name type="common">Orange mud crab</name>
    <name type="synonym">Cancer olivacea</name>
    <dbReference type="NCBI Taxonomy" id="85551"/>
    <lineage>
        <taxon>Eukaryota</taxon>
        <taxon>Metazoa</taxon>
        <taxon>Ecdysozoa</taxon>
        <taxon>Arthropoda</taxon>
        <taxon>Crustacea</taxon>
        <taxon>Multicrustacea</taxon>
        <taxon>Malacostraca</taxon>
        <taxon>Eumalacostraca</taxon>
        <taxon>Eucarida</taxon>
        <taxon>Decapoda</taxon>
        <taxon>Pleocyemata</taxon>
        <taxon>Brachyura</taxon>
        <taxon>Eubrachyura</taxon>
        <taxon>Portunoidea</taxon>
        <taxon>Portunidae</taxon>
        <taxon>Portuninae</taxon>
        <taxon>Scylla</taxon>
    </lineage>
</organism>
<dbReference type="PROSITE" id="PS50305">
    <property type="entry name" value="SIRTUIN"/>
    <property type="match status" value="1"/>
</dbReference>
<feature type="binding site" evidence="3">
    <location>
        <position position="164"/>
    </location>
    <ligand>
        <name>Zn(2+)</name>
        <dbReference type="ChEBI" id="CHEBI:29105"/>
    </ligand>
</feature>
<sequence>MYKKHPAGCLTFCLRTVPRRWASQYSFVPKHEPCQDGMLSQVQEFLDTTKRLFVLTGAGISTESGIPDYRSEGVGLYATSDRRPIQYKQFVDSSKARQRYWARNYMGWPRFSSVIPNTAHTCLTAWERSGKLACVVTQNVDRLHHKARTSNVLELHGSAFNVVCMNCRRQVLRQYYQTCLTRLNPHLTLRPMEMRPDGDVELTQEEVDNFYVPPCEGCGGIMKPDLVFFGESVPQERVERVKRELAKCDALLVLGSSLYVYSGYRFILAGVERGMRMCGVNIGPTRGDPHFLFRINARCGDVLPRLHV</sequence>
<keyword evidence="2" id="KW-0520">NAD</keyword>
<dbReference type="EMBL" id="GDRN01085345">
    <property type="protein sequence ID" value="JAI61348.1"/>
    <property type="molecule type" value="Transcribed_RNA"/>
</dbReference>
<feature type="binding site" evidence="3">
    <location>
        <position position="215"/>
    </location>
    <ligand>
        <name>Zn(2+)</name>
        <dbReference type="ChEBI" id="CHEBI:29105"/>
    </ligand>
</feature>
<dbReference type="AlphaFoldDB" id="A0A0P4W6X6"/>
<accession>A0A0P4W6X6</accession>
<evidence type="ECO:0000256" key="1">
    <source>
        <dbReference type="ARBA" id="ARBA00022679"/>
    </source>
</evidence>
<dbReference type="GO" id="GO:0005759">
    <property type="term" value="C:mitochondrial matrix"/>
    <property type="evidence" value="ECO:0007669"/>
    <property type="project" value="TreeGrafter"/>
</dbReference>
<dbReference type="GO" id="GO:0046872">
    <property type="term" value="F:metal ion binding"/>
    <property type="evidence" value="ECO:0007669"/>
    <property type="project" value="UniProtKB-KW"/>
</dbReference>
<keyword evidence="3" id="KW-0862">Zinc</keyword>
<evidence type="ECO:0000256" key="2">
    <source>
        <dbReference type="ARBA" id="ARBA00023027"/>
    </source>
</evidence>
<dbReference type="InterPro" id="IPR003000">
    <property type="entry name" value="Sirtuin"/>
</dbReference>
<dbReference type="NCBIfam" id="NF003738">
    <property type="entry name" value="PRK05333.1"/>
    <property type="match status" value="1"/>
</dbReference>
<dbReference type="InterPro" id="IPR026591">
    <property type="entry name" value="Sirtuin_cat_small_dom_sf"/>
</dbReference>
<feature type="active site" description="Proton acceptor" evidence="3">
    <location>
        <position position="156"/>
    </location>
</feature>
<reference evidence="5" key="1">
    <citation type="submission" date="2015-09" db="EMBL/GenBank/DDBJ databases">
        <title>Scylla olivacea transcriptome.</title>
        <authorList>
            <person name="Ikhwanuddin M."/>
        </authorList>
    </citation>
    <scope>NUCLEOTIDE SEQUENCE</scope>
</reference>
<dbReference type="GO" id="GO:0070403">
    <property type="term" value="F:NAD+ binding"/>
    <property type="evidence" value="ECO:0007669"/>
    <property type="project" value="InterPro"/>
</dbReference>
<dbReference type="SUPFAM" id="SSF52467">
    <property type="entry name" value="DHS-like NAD/FAD-binding domain"/>
    <property type="match status" value="1"/>
</dbReference>
<dbReference type="Gene3D" id="3.40.50.1220">
    <property type="entry name" value="TPP-binding domain"/>
    <property type="match status" value="1"/>
</dbReference>
<keyword evidence="1" id="KW-0808">Transferase</keyword>
<dbReference type="InterPro" id="IPR026590">
    <property type="entry name" value="Ssirtuin_cat_dom"/>
</dbReference>
<dbReference type="PANTHER" id="PTHR11085:SF10">
    <property type="entry name" value="NAD-DEPENDENT PROTEIN DEACYLASE SIRTUIN-5, MITOCHONDRIAL-RELATED"/>
    <property type="match status" value="1"/>
</dbReference>
<dbReference type="GO" id="GO:0017136">
    <property type="term" value="F:histone deacetylase activity, NAD-dependent"/>
    <property type="evidence" value="ECO:0007669"/>
    <property type="project" value="TreeGrafter"/>
</dbReference>
<dbReference type="PANTHER" id="PTHR11085">
    <property type="entry name" value="NAD-DEPENDENT PROTEIN DEACYLASE SIRTUIN-5, MITOCHONDRIAL-RELATED"/>
    <property type="match status" value="1"/>
</dbReference>
<feature type="binding site" evidence="3">
    <location>
        <position position="218"/>
    </location>
    <ligand>
        <name>Zn(2+)</name>
        <dbReference type="ChEBI" id="CHEBI:29105"/>
    </ligand>
</feature>
<dbReference type="InterPro" id="IPR029035">
    <property type="entry name" value="DHS-like_NAD/FAD-binding_dom"/>
</dbReference>